<evidence type="ECO:0000313" key="1">
    <source>
        <dbReference type="EMBL" id="BAR81497.1"/>
    </source>
</evidence>
<dbReference type="AlphaFoldDB" id="A0A9W3ZT77"/>
<name>A0A9W3ZT77_BACTO</name>
<evidence type="ECO:0000313" key="2">
    <source>
        <dbReference type="Proteomes" id="UP000055316"/>
    </source>
</evidence>
<sequence>MNKAKLIQSKIEEGKLSINESRILMDLEPIKMDACNYFFNSQG</sequence>
<dbReference type="Proteomes" id="UP000055316">
    <property type="component" value="Chromosome"/>
</dbReference>
<reference evidence="1 2" key="1">
    <citation type="submission" date="2015-05" db="EMBL/GenBank/DDBJ databases">
        <title>Whole genome sequence of Bacillus thuringiensis serovar tolworthi Pasteur Institute Standard strain.</title>
        <authorList>
            <person name="Kanda K."/>
            <person name="Nakashima K."/>
            <person name="Nagano Y."/>
        </authorList>
    </citation>
    <scope>NUCLEOTIDE SEQUENCE [LARGE SCALE GENOMIC DNA]</scope>
    <source>
        <strain evidence="1 2">Pasteur Institute Standard strain</strain>
    </source>
</reference>
<gene>
    <name evidence="1" type="ORF">KNN_00622</name>
</gene>
<accession>A0A9W3ZT77</accession>
<protein>
    <submittedName>
        <fullName evidence="1">Uncharacterized protein</fullName>
    </submittedName>
</protein>
<proteinExistence type="predicted"/>
<organism evidence="1 2">
    <name type="scientific">Bacillus thuringiensis subsp. tolworthi</name>
    <dbReference type="NCBI Taxonomy" id="1442"/>
    <lineage>
        <taxon>Bacteria</taxon>
        <taxon>Bacillati</taxon>
        <taxon>Bacillota</taxon>
        <taxon>Bacilli</taxon>
        <taxon>Bacillales</taxon>
        <taxon>Bacillaceae</taxon>
        <taxon>Bacillus</taxon>
        <taxon>Bacillus cereus group</taxon>
    </lineage>
</organism>
<dbReference type="EMBL" id="AP014864">
    <property type="protein sequence ID" value="BAR81497.1"/>
    <property type="molecule type" value="Genomic_DNA"/>
</dbReference>